<feature type="transmembrane region" description="Helical" evidence="1">
    <location>
        <begin position="100"/>
        <end position="124"/>
    </location>
</feature>
<dbReference type="RefSeq" id="WP_393011777.1">
    <property type="nucleotide sequence ID" value="NZ_JAZAQF010000042.1"/>
</dbReference>
<dbReference type="Proteomes" id="UP001604335">
    <property type="component" value="Unassembled WGS sequence"/>
</dbReference>
<evidence type="ECO:0000256" key="1">
    <source>
        <dbReference type="SAM" id="Phobius"/>
    </source>
</evidence>
<sequence length="248" mass="26649">MQNPEWSSLGDRDYSVNSGDWIGKGWSMFQKDAGPLVGFFVVVLLINIVLGVIPGIGSIASSVIGPILNAGFLIYSFKILREQTRSFGDFFEGFSQFGDLFLFALVSGLISSLPMLPGAILLGIGTAMSEGSEPPSPLLIVGGILLLIGIIPAIYLGICYSMGMPLIIDRRVQFWPAMEMSRKVVNKHWWGIFGFSFLLGLLNFAGIILCFVGILVTAPVSMCAIAYAYSQIFGLAPKVAMSDSGSNS</sequence>
<keyword evidence="1" id="KW-0472">Membrane</keyword>
<feature type="transmembrane region" description="Helical" evidence="1">
    <location>
        <begin position="59"/>
        <end position="80"/>
    </location>
</feature>
<feature type="transmembrane region" description="Helical" evidence="1">
    <location>
        <begin position="189"/>
        <end position="216"/>
    </location>
</feature>
<gene>
    <name evidence="2" type="ORF">VPK24_07330</name>
</gene>
<evidence type="ECO:0008006" key="4">
    <source>
        <dbReference type="Google" id="ProtNLM"/>
    </source>
</evidence>
<keyword evidence="1" id="KW-1133">Transmembrane helix</keyword>
<reference evidence="3" key="1">
    <citation type="journal article" date="2024" name="Algal Res.">
        <title>Biochemical, toxicological and genomic investigation of a high-biomass producing Limnothrix strain isolated from Italian shallow drinking water reservoir.</title>
        <authorList>
            <person name="Simonazzi M."/>
            <person name="Shishido T.K."/>
            <person name="Delbaje E."/>
            <person name="Wahlsten M."/>
            <person name="Fewer D.P."/>
            <person name="Sivonen K."/>
            <person name="Pezzolesi L."/>
            <person name="Pistocchi R."/>
        </authorList>
    </citation>
    <scope>NUCLEOTIDE SEQUENCE [LARGE SCALE GENOMIC DNA]</scope>
    <source>
        <strain evidence="3">LRLZ20PSL1</strain>
    </source>
</reference>
<dbReference type="InterPro" id="IPR010380">
    <property type="entry name" value="DUF975"/>
</dbReference>
<feature type="transmembrane region" description="Helical" evidence="1">
    <location>
        <begin position="33"/>
        <end position="53"/>
    </location>
</feature>
<keyword evidence="1" id="KW-0812">Transmembrane</keyword>
<organism evidence="2 3">
    <name type="scientific">Limnothrix redekei LRLZ20PSL1</name>
    <dbReference type="NCBI Taxonomy" id="3112953"/>
    <lineage>
        <taxon>Bacteria</taxon>
        <taxon>Bacillati</taxon>
        <taxon>Cyanobacteriota</taxon>
        <taxon>Cyanophyceae</taxon>
        <taxon>Pseudanabaenales</taxon>
        <taxon>Pseudanabaenaceae</taxon>
        <taxon>Limnothrix</taxon>
    </lineage>
</organism>
<evidence type="ECO:0000313" key="2">
    <source>
        <dbReference type="EMBL" id="MFG3817446.1"/>
    </source>
</evidence>
<keyword evidence="3" id="KW-1185">Reference proteome</keyword>
<protein>
    <recommendedName>
        <fullName evidence="4">DUF975 family protein</fullName>
    </recommendedName>
</protein>
<proteinExistence type="predicted"/>
<comment type="caution">
    <text evidence="2">The sequence shown here is derived from an EMBL/GenBank/DDBJ whole genome shotgun (WGS) entry which is preliminary data.</text>
</comment>
<feature type="transmembrane region" description="Helical" evidence="1">
    <location>
        <begin position="144"/>
        <end position="168"/>
    </location>
</feature>
<name>A0ABW7C8U3_9CYAN</name>
<dbReference type="EMBL" id="JAZAQF010000042">
    <property type="protein sequence ID" value="MFG3817446.1"/>
    <property type="molecule type" value="Genomic_DNA"/>
</dbReference>
<accession>A0ABW7C8U3</accession>
<dbReference type="PANTHER" id="PTHR40076">
    <property type="entry name" value="MEMBRANE PROTEIN-RELATED"/>
    <property type="match status" value="1"/>
</dbReference>
<evidence type="ECO:0000313" key="3">
    <source>
        <dbReference type="Proteomes" id="UP001604335"/>
    </source>
</evidence>
<dbReference type="PANTHER" id="PTHR40076:SF1">
    <property type="entry name" value="MEMBRANE PROTEIN"/>
    <property type="match status" value="1"/>
</dbReference>